<name>A0A3M6TD38_POCDA</name>
<gene>
    <name evidence="2" type="ORF">pdam_00017901</name>
</gene>
<comment type="caution">
    <text evidence="2">The sequence shown here is derived from an EMBL/GenBank/DDBJ whole genome shotgun (WGS) entry which is preliminary data.</text>
</comment>
<evidence type="ECO:0000256" key="1">
    <source>
        <dbReference type="SAM" id="MobiDB-lite"/>
    </source>
</evidence>
<protein>
    <submittedName>
        <fullName evidence="2">Uncharacterized protein</fullName>
    </submittedName>
</protein>
<feature type="compositionally biased region" description="Basic and acidic residues" evidence="1">
    <location>
        <begin position="309"/>
        <end position="322"/>
    </location>
</feature>
<sequence length="366" mass="42290">MKDQLPRYLMPTADMRKAIDRNTKQDEDLSLVLEQLDKEKKMALKQIVRRQEDFKKQILKRRESLPQKISAVQVYGNGQKTADRERPHPEELTQTKRPIHRTVSLDETCSTSSEPLSVLIKRHSLPASPFPRHSSADSIHFTSMPGAVLSSRQQTDNVPTMPNIIFHQKKSWQENKEGDPKDTTVDQAGTKLPGNTFKNAIRRHSDVTAMTAVQTTSNPRLLQRRKLNMKDQLPRYLLPTADMRKAIDRNTKQDEDLSLVLEQLDKEKKMVLKQIVRRQEDFKKQILERRESLPQKTNAVQVYRNGQKNADRERPHPEELTQTKRPIRRRTVSLDETLASSSEPLSVRSKRHSLPASPFPRHNSAD</sequence>
<feature type="region of interest" description="Disordered" evidence="1">
    <location>
        <begin position="170"/>
        <end position="195"/>
    </location>
</feature>
<feature type="compositionally biased region" description="Polar residues" evidence="1">
    <location>
        <begin position="297"/>
        <end position="308"/>
    </location>
</feature>
<feature type="region of interest" description="Disordered" evidence="1">
    <location>
        <begin position="297"/>
        <end position="366"/>
    </location>
</feature>
<dbReference type="Proteomes" id="UP000275408">
    <property type="component" value="Unassembled WGS sequence"/>
</dbReference>
<dbReference type="EMBL" id="RCHS01003824">
    <property type="protein sequence ID" value="RMX39335.1"/>
    <property type="molecule type" value="Genomic_DNA"/>
</dbReference>
<proteinExistence type="predicted"/>
<dbReference type="AlphaFoldDB" id="A0A3M6TD38"/>
<reference evidence="2 3" key="1">
    <citation type="journal article" date="2018" name="Sci. Rep.">
        <title>Comparative analysis of the Pocillopora damicornis genome highlights role of immune system in coral evolution.</title>
        <authorList>
            <person name="Cunning R."/>
            <person name="Bay R.A."/>
            <person name="Gillette P."/>
            <person name="Baker A.C."/>
            <person name="Traylor-Knowles N."/>
        </authorList>
    </citation>
    <scope>NUCLEOTIDE SEQUENCE [LARGE SCALE GENOMIC DNA]</scope>
    <source>
        <strain evidence="2">RSMAS</strain>
        <tissue evidence="2">Whole animal</tissue>
    </source>
</reference>
<evidence type="ECO:0000313" key="2">
    <source>
        <dbReference type="EMBL" id="RMX39335.1"/>
    </source>
</evidence>
<keyword evidence="3" id="KW-1185">Reference proteome</keyword>
<organism evidence="2 3">
    <name type="scientific">Pocillopora damicornis</name>
    <name type="common">Cauliflower coral</name>
    <name type="synonym">Millepora damicornis</name>
    <dbReference type="NCBI Taxonomy" id="46731"/>
    <lineage>
        <taxon>Eukaryota</taxon>
        <taxon>Metazoa</taxon>
        <taxon>Cnidaria</taxon>
        <taxon>Anthozoa</taxon>
        <taxon>Hexacorallia</taxon>
        <taxon>Scleractinia</taxon>
        <taxon>Astrocoeniina</taxon>
        <taxon>Pocilloporidae</taxon>
        <taxon>Pocillopora</taxon>
    </lineage>
</organism>
<feature type="compositionally biased region" description="Basic and acidic residues" evidence="1">
    <location>
        <begin position="171"/>
        <end position="184"/>
    </location>
</feature>
<evidence type="ECO:0000313" key="3">
    <source>
        <dbReference type="Proteomes" id="UP000275408"/>
    </source>
</evidence>
<accession>A0A3M6TD38</accession>